<feature type="domain" description="NADH:quinone oxidoreductase/Mrp antiporter transmembrane" evidence="17">
    <location>
        <begin position="136"/>
        <end position="416"/>
    </location>
</feature>
<dbReference type="AlphaFoldDB" id="F1DTG3"/>
<proteinExistence type="inferred from homology"/>
<feature type="transmembrane region" description="Helical" evidence="16">
    <location>
        <begin position="86"/>
        <end position="109"/>
    </location>
</feature>
<comment type="subcellular location">
    <subcellularLocation>
        <location evidence="1">Mitochondrion inner membrane</location>
        <topology evidence="1">Multi-pass membrane protein</topology>
    </subcellularLocation>
</comment>
<dbReference type="GO" id="GO:0008137">
    <property type="term" value="F:NADH dehydrogenase (ubiquinone) activity"/>
    <property type="evidence" value="ECO:0007669"/>
    <property type="project" value="UniProtKB-EC"/>
</dbReference>
<dbReference type="PANTHER" id="PTHR42829">
    <property type="entry name" value="NADH-UBIQUINONE OXIDOREDUCTASE CHAIN 5"/>
    <property type="match status" value="1"/>
</dbReference>
<reference evidence="20" key="1">
    <citation type="submission" date="2011-01" db="EMBL/GenBank/DDBJ databases">
        <title>Characterization of the complete mitogenome of Carduelis Spinus.</title>
        <authorList>
            <person name="Kan X.-Z."/>
            <person name="Zhang L.-Q."/>
        </authorList>
    </citation>
    <scope>NUCLEOTIDE SEQUENCE</scope>
</reference>
<dbReference type="InterPro" id="IPR001516">
    <property type="entry name" value="Proton_antipo_N"/>
</dbReference>
<evidence type="ECO:0000256" key="16">
    <source>
        <dbReference type="RuleBase" id="RU003404"/>
    </source>
</evidence>
<keyword evidence="7" id="KW-0999">Mitochondrion inner membrane</keyword>
<feature type="transmembrane region" description="Helical" evidence="16">
    <location>
        <begin position="5"/>
        <end position="24"/>
    </location>
</feature>
<dbReference type="InterPro" id="IPR010934">
    <property type="entry name" value="NADH_DH_su5_C"/>
</dbReference>
<evidence type="ECO:0000259" key="17">
    <source>
        <dbReference type="Pfam" id="PF00361"/>
    </source>
</evidence>
<comment type="similarity">
    <text evidence="16">Belongs to the complex I subunit 5 family.</text>
</comment>
<dbReference type="Pfam" id="PF00361">
    <property type="entry name" value="Proton_antipo_M"/>
    <property type="match status" value="1"/>
</dbReference>
<dbReference type="GeneID" id="10251270"/>
<evidence type="ECO:0000256" key="10">
    <source>
        <dbReference type="ARBA" id="ARBA00022989"/>
    </source>
</evidence>
<geneLocation type="mitochondrion" evidence="20"/>
<comment type="function">
    <text evidence="16">Core subunit of the mitochondrial membrane respiratory chain NADH dehydrogenase (Complex I) which catalyzes electron transfer from NADH through the respiratory chain, using ubiquinone as an electron acceptor. Essential for the catalytic activity and assembly of complex I.</text>
</comment>
<dbReference type="NCBIfam" id="TIGR01974">
    <property type="entry name" value="NDH_I_L"/>
    <property type="match status" value="1"/>
</dbReference>
<evidence type="ECO:0000256" key="8">
    <source>
        <dbReference type="ARBA" id="ARBA00022967"/>
    </source>
</evidence>
<organism evidence="20">
    <name type="scientific">Spinus spinus</name>
    <name type="common">Eurasian siskin</name>
    <name type="synonym">Carduelis spinus</name>
    <dbReference type="NCBI Taxonomy" id="160760"/>
    <lineage>
        <taxon>Eukaryota</taxon>
        <taxon>Metazoa</taxon>
        <taxon>Chordata</taxon>
        <taxon>Craniata</taxon>
        <taxon>Vertebrata</taxon>
        <taxon>Euteleostomi</taxon>
        <taxon>Archelosauria</taxon>
        <taxon>Archosauria</taxon>
        <taxon>Dinosauria</taxon>
        <taxon>Saurischia</taxon>
        <taxon>Theropoda</taxon>
        <taxon>Coelurosauria</taxon>
        <taxon>Aves</taxon>
        <taxon>Neognathae</taxon>
        <taxon>Neoaves</taxon>
        <taxon>Telluraves</taxon>
        <taxon>Australaves</taxon>
        <taxon>Passeriformes</taxon>
        <taxon>Passeroidea</taxon>
        <taxon>Fringillidae</taxon>
        <taxon>Carduelinae</taxon>
        <taxon>Spinus</taxon>
    </lineage>
</organism>
<feature type="transmembrane region" description="Helical" evidence="16">
    <location>
        <begin position="302"/>
        <end position="322"/>
    </location>
</feature>
<evidence type="ECO:0000256" key="3">
    <source>
        <dbReference type="ARBA" id="ARBA00021096"/>
    </source>
</evidence>
<evidence type="ECO:0000256" key="1">
    <source>
        <dbReference type="ARBA" id="ARBA00004448"/>
    </source>
</evidence>
<keyword evidence="10 16" id="KW-1133">Transmembrane helix</keyword>
<feature type="transmembrane region" description="Helical" evidence="16">
    <location>
        <begin position="455"/>
        <end position="473"/>
    </location>
</feature>
<evidence type="ECO:0000256" key="2">
    <source>
        <dbReference type="ARBA" id="ARBA00012944"/>
    </source>
</evidence>
<keyword evidence="8" id="KW-1278">Translocase</keyword>
<dbReference type="EC" id="7.1.1.2" evidence="2 16"/>
<dbReference type="InterPro" id="IPR001750">
    <property type="entry name" value="ND/Mrp_TM"/>
</dbReference>
<evidence type="ECO:0000256" key="13">
    <source>
        <dbReference type="ARBA" id="ARBA00023128"/>
    </source>
</evidence>
<dbReference type="EMBL" id="HQ915866">
    <property type="protein sequence ID" value="ADY15538.1"/>
    <property type="molecule type" value="Genomic_DNA"/>
</dbReference>
<feature type="transmembrane region" description="Helical" evidence="16">
    <location>
        <begin position="44"/>
        <end position="65"/>
    </location>
</feature>
<dbReference type="GO" id="GO:0015990">
    <property type="term" value="P:electron transport coupled proton transport"/>
    <property type="evidence" value="ECO:0007669"/>
    <property type="project" value="TreeGrafter"/>
</dbReference>
<evidence type="ECO:0000256" key="12">
    <source>
        <dbReference type="ARBA" id="ARBA00023075"/>
    </source>
</evidence>
<evidence type="ECO:0000259" key="18">
    <source>
        <dbReference type="Pfam" id="PF00662"/>
    </source>
</evidence>
<dbReference type="CTD" id="20355706"/>
<evidence type="ECO:0000313" key="20">
    <source>
        <dbReference type="EMBL" id="ADY15538.1"/>
    </source>
</evidence>
<evidence type="ECO:0000256" key="5">
    <source>
        <dbReference type="ARBA" id="ARBA00022660"/>
    </source>
</evidence>
<evidence type="ECO:0000256" key="14">
    <source>
        <dbReference type="ARBA" id="ARBA00023136"/>
    </source>
</evidence>
<dbReference type="PRINTS" id="PR01434">
    <property type="entry name" value="NADHDHGNASE5"/>
</dbReference>
<evidence type="ECO:0000256" key="6">
    <source>
        <dbReference type="ARBA" id="ARBA00022692"/>
    </source>
</evidence>
<feature type="transmembrane region" description="Helical" evidence="16">
    <location>
        <begin position="115"/>
        <end position="136"/>
    </location>
</feature>
<keyword evidence="4 16" id="KW-0813">Transport</keyword>
<feature type="transmembrane region" description="Helical" evidence="16">
    <location>
        <begin position="485"/>
        <end position="503"/>
    </location>
</feature>
<feature type="transmembrane region" description="Helical" evidence="16">
    <location>
        <begin position="143"/>
        <end position="162"/>
    </location>
</feature>
<comment type="catalytic activity">
    <reaction evidence="15 16">
        <text>a ubiquinone + NADH + 5 H(+)(in) = a ubiquinol + NAD(+) + 4 H(+)(out)</text>
        <dbReference type="Rhea" id="RHEA:29091"/>
        <dbReference type="Rhea" id="RHEA-COMP:9565"/>
        <dbReference type="Rhea" id="RHEA-COMP:9566"/>
        <dbReference type="ChEBI" id="CHEBI:15378"/>
        <dbReference type="ChEBI" id="CHEBI:16389"/>
        <dbReference type="ChEBI" id="CHEBI:17976"/>
        <dbReference type="ChEBI" id="CHEBI:57540"/>
        <dbReference type="ChEBI" id="CHEBI:57945"/>
        <dbReference type="EC" id="7.1.1.2"/>
    </reaction>
</comment>
<evidence type="ECO:0000256" key="4">
    <source>
        <dbReference type="ARBA" id="ARBA00022448"/>
    </source>
</evidence>
<dbReference type="Pfam" id="PF00662">
    <property type="entry name" value="Proton_antipo_N"/>
    <property type="match status" value="1"/>
</dbReference>
<feature type="transmembrane region" description="Helical" evidence="16">
    <location>
        <begin position="334"/>
        <end position="351"/>
    </location>
</feature>
<feature type="domain" description="NADH-Ubiquinone oxidoreductase (complex I) chain 5 N-terminal" evidence="18">
    <location>
        <begin position="70"/>
        <end position="120"/>
    </location>
</feature>
<dbReference type="GO" id="GO:0005743">
    <property type="term" value="C:mitochondrial inner membrane"/>
    <property type="evidence" value="ECO:0007669"/>
    <property type="project" value="UniProtKB-SubCell"/>
</dbReference>
<dbReference type="InterPro" id="IPR018393">
    <property type="entry name" value="NADHpl_OxRdtase_5_subgr"/>
</dbReference>
<evidence type="ECO:0000256" key="9">
    <source>
        <dbReference type="ARBA" id="ARBA00022982"/>
    </source>
</evidence>
<evidence type="ECO:0000256" key="11">
    <source>
        <dbReference type="ARBA" id="ARBA00023027"/>
    </source>
</evidence>
<evidence type="ECO:0000256" key="7">
    <source>
        <dbReference type="ARBA" id="ARBA00022792"/>
    </source>
</evidence>
<name>F1DTG3_SPISS</name>
<keyword evidence="6 16" id="KW-0812">Transmembrane</keyword>
<keyword evidence="9" id="KW-0249">Electron transport</keyword>
<feature type="transmembrane region" description="Helical" evidence="16">
    <location>
        <begin position="403"/>
        <end position="425"/>
    </location>
</feature>
<feature type="transmembrane region" description="Helical" evidence="16">
    <location>
        <begin position="586"/>
        <end position="604"/>
    </location>
</feature>
<gene>
    <name evidence="20" type="primary">ND5</name>
</gene>
<feature type="transmembrane region" description="Helical" evidence="16">
    <location>
        <begin position="182"/>
        <end position="200"/>
    </location>
</feature>
<feature type="transmembrane region" description="Helical" evidence="16">
    <location>
        <begin position="242"/>
        <end position="262"/>
    </location>
</feature>
<dbReference type="InterPro" id="IPR003945">
    <property type="entry name" value="NU5C-like"/>
</dbReference>
<keyword evidence="11 16" id="KW-0520">NAD</keyword>
<accession>F1DTG3</accession>
<dbReference type="RefSeq" id="YP_004285915.1">
    <property type="nucleotide sequence ID" value="NC_015198.1"/>
</dbReference>
<dbReference type="Pfam" id="PF06455">
    <property type="entry name" value="NADH5_C"/>
    <property type="match status" value="1"/>
</dbReference>
<feature type="transmembrane region" description="Helical" evidence="16">
    <location>
        <begin position="212"/>
        <end position="230"/>
    </location>
</feature>
<feature type="domain" description="NADH dehydrogenase subunit 5 C-terminal" evidence="19">
    <location>
        <begin position="423"/>
        <end position="604"/>
    </location>
</feature>
<feature type="transmembrane region" description="Helical" evidence="16">
    <location>
        <begin position="274"/>
        <end position="296"/>
    </location>
</feature>
<feature type="transmembrane region" description="Helical" evidence="16">
    <location>
        <begin position="371"/>
        <end position="391"/>
    </location>
</feature>
<dbReference type="GO" id="GO:0003954">
    <property type="term" value="F:NADH dehydrogenase activity"/>
    <property type="evidence" value="ECO:0007669"/>
    <property type="project" value="TreeGrafter"/>
</dbReference>
<dbReference type="GO" id="GO:0042773">
    <property type="term" value="P:ATP synthesis coupled electron transport"/>
    <property type="evidence" value="ECO:0007669"/>
    <property type="project" value="InterPro"/>
</dbReference>
<keyword evidence="12 16" id="KW-0830">Ubiquinone</keyword>
<evidence type="ECO:0000256" key="15">
    <source>
        <dbReference type="ARBA" id="ARBA00049551"/>
    </source>
</evidence>
<keyword evidence="5" id="KW-0679">Respiratory chain</keyword>
<keyword evidence="14 16" id="KW-0472">Membrane</keyword>
<dbReference type="PANTHER" id="PTHR42829:SF2">
    <property type="entry name" value="NADH-UBIQUINONE OXIDOREDUCTASE CHAIN 5"/>
    <property type="match status" value="1"/>
</dbReference>
<protein>
    <recommendedName>
        <fullName evidence="3 16">NADH-ubiquinone oxidoreductase chain 5</fullName>
        <ecNumber evidence="2 16">7.1.1.2</ecNumber>
    </recommendedName>
</protein>
<keyword evidence="13 16" id="KW-0496">Mitochondrion</keyword>
<evidence type="ECO:0000259" key="19">
    <source>
        <dbReference type="Pfam" id="PF06455"/>
    </source>
</evidence>
<sequence>MDLPLVLNTFMLLTLATLSTPILFPLLSPNSKSTPNTITNTVKASFLISLVPMTIHIYSGTESLISLWEWKFIMNFKIPISLKMDFYSLTFFPIALFVSWSILQFATWYMASDPYITKFFIYLLLFLMAMLILILANNLFVLFIGWEGVGIMSFLLISWWHGRAEANTAALQAVLYNRVGDIGLILCMAWLASAMNTWEIHQLPSPSQTPTLPLLGLILAATGKSAQFGLHPWLPAAMEGPTPVSALLHSSTMVVAGIFLLIRTHPLLSNNQTALTLCLCLGALSTLFAATCALTQNDIKKIIAFSTSSQLGLMMVTIGLNLPELAFLHISTHAFFKAMLFLCSGSIIHNLNGEQDIRKMGGLQKMMPTTTSCFTIGNLALMGTPFLAGFYSKDQIIESLNTSYLNTWALLLTLLATSFTAVYTIRMTVLVQTGFVRIPPLTPMNENDPAVTSPITRLALGSILTGFLITSFIIPTKTPTMTMPLSIKMTALMVTALGIALALEISKMAQTLILTKQTTFSNFSTSLGYFNPLTHRLTMTNLLNGGQNIASHLIDLSWYKILGPEGLANLQLMATKTATSLHSGLIKAYLGAFALSIIIILMSMH</sequence>